<name>A0A852VN99_9BACT</name>
<evidence type="ECO:0000313" key="1">
    <source>
        <dbReference type="EMBL" id="NYF91535.1"/>
    </source>
</evidence>
<accession>A0A852VN99</accession>
<organism evidence="1 2">
    <name type="scientific">Tunturiibacter lichenicola</name>
    <dbReference type="NCBI Taxonomy" id="2051959"/>
    <lineage>
        <taxon>Bacteria</taxon>
        <taxon>Pseudomonadati</taxon>
        <taxon>Acidobacteriota</taxon>
        <taxon>Terriglobia</taxon>
        <taxon>Terriglobales</taxon>
        <taxon>Acidobacteriaceae</taxon>
        <taxon>Tunturiibacter</taxon>
    </lineage>
</organism>
<sequence length="70" mass="7968">MRNLSALQQRSPNPEYRSFILHAADSVLTNAGDTQTTMNKYGQGLRCAPLRTHKVQVSTPLLLRREYHSK</sequence>
<dbReference type="Proteomes" id="UP000564385">
    <property type="component" value="Unassembled WGS sequence"/>
</dbReference>
<dbReference type="AlphaFoldDB" id="A0A852VN99"/>
<gene>
    <name evidence="1" type="ORF">HDF08_003637</name>
</gene>
<comment type="caution">
    <text evidence="1">The sequence shown here is derived from an EMBL/GenBank/DDBJ whole genome shotgun (WGS) entry which is preliminary data.</text>
</comment>
<reference evidence="1 2" key="1">
    <citation type="submission" date="2020-07" db="EMBL/GenBank/DDBJ databases">
        <title>Genomic Encyclopedia of Type Strains, Phase IV (KMG-V): Genome sequencing to study the core and pangenomes of soil and plant-associated prokaryotes.</title>
        <authorList>
            <person name="Whitman W."/>
        </authorList>
    </citation>
    <scope>NUCLEOTIDE SEQUENCE [LARGE SCALE GENOMIC DNA]</scope>
    <source>
        <strain evidence="1 2">M8UP22</strain>
    </source>
</reference>
<protein>
    <submittedName>
        <fullName evidence="1">Uncharacterized protein</fullName>
    </submittedName>
</protein>
<evidence type="ECO:0000313" key="2">
    <source>
        <dbReference type="Proteomes" id="UP000564385"/>
    </source>
</evidence>
<dbReference type="EMBL" id="JACCCU010000002">
    <property type="protein sequence ID" value="NYF91535.1"/>
    <property type="molecule type" value="Genomic_DNA"/>
</dbReference>
<proteinExistence type="predicted"/>